<dbReference type="VEuPathDB" id="TriTrypDB:LpyrH10_04_6390"/>
<protein>
    <submittedName>
        <fullName evidence="2">Uncharacterized protein</fullName>
    </submittedName>
</protein>
<name>A0A0N0DXX8_LEPPY</name>
<dbReference type="RefSeq" id="XP_015661911.1">
    <property type="nucleotide sequence ID" value="XM_015800309.1"/>
</dbReference>
<evidence type="ECO:0000256" key="1">
    <source>
        <dbReference type="SAM" id="MobiDB-lite"/>
    </source>
</evidence>
<dbReference type="GeneID" id="26903380"/>
<keyword evidence="3" id="KW-1185">Reference proteome</keyword>
<comment type="caution">
    <text evidence="2">The sequence shown here is derived from an EMBL/GenBank/DDBJ whole genome shotgun (WGS) entry which is preliminary data.</text>
</comment>
<feature type="region of interest" description="Disordered" evidence="1">
    <location>
        <begin position="116"/>
        <end position="354"/>
    </location>
</feature>
<dbReference type="EMBL" id="LGTL01000004">
    <property type="protein sequence ID" value="KPA83472.1"/>
    <property type="molecule type" value="Genomic_DNA"/>
</dbReference>
<dbReference type="RefSeq" id="XP_015661912.1">
    <property type="nucleotide sequence ID" value="XM_015800310.1"/>
</dbReference>
<organism evidence="2 3">
    <name type="scientific">Leptomonas pyrrhocoris</name>
    <name type="common">Firebug parasite</name>
    <dbReference type="NCBI Taxonomy" id="157538"/>
    <lineage>
        <taxon>Eukaryota</taxon>
        <taxon>Discoba</taxon>
        <taxon>Euglenozoa</taxon>
        <taxon>Kinetoplastea</taxon>
        <taxon>Metakinetoplastina</taxon>
        <taxon>Trypanosomatida</taxon>
        <taxon>Trypanosomatidae</taxon>
        <taxon>Leishmaniinae</taxon>
        <taxon>Leptomonas</taxon>
    </lineage>
</organism>
<dbReference type="RefSeq" id="XP_015661910.1">
    <property type="nucleotide sequence ID" value="XM_015800308.1"/>
</dbReference>
<evidence type="ECO:0000313" key="2">
    <source>
        <dbReference type="EMBL" id="KPA83472.1"/>
    </source>
</evidence>
<dbReference type="OMA" id="KEEVIYM"/>
<feature type="compositionally biased region" description="Basic and acidic residues" evidence="1">
    <location>
        <begin position="161"/>
        <end position="171"/>
    </location>
</feature>
<feature type="compositionally biased region" description="Basic and acidic residues" evidence="1">
    <location>
        <begin position="267"/>
        <end position="283"/>
    </location>
</feature>
<dbReference type="EMBL" id="LGTL01000004">
    <property type="protein sequence ID" value="KPA83471.1"/>
    <property type="molecule type" value="Genomic_DNA"/>
</dbReference>
<accession>A0A0N0DXX8</accession>
<gene>
    <name evidence="2" type="ORF">ABB37_03089</name>
</gene>
<feature type="compositionally biased region" description="Low complexity" evidence="1">
    <location>
        <begin position="195"/>
        <end position="206"/>
    </location>
</feature>
<proteinExistence type="predicted"/>
<evidence type="ECO:0000313" key="3">
    <source>
        <dbReference type="Proteomes" id="UP000037923"/>
    </source>
</evidence>
<feature type="compositionally biased region" description="Low complexity" evidence="1">
    <location>
        <begin position="172"/>
        <end position="186"/>
    </location>
</feature>
<dbReference type="EMBL" id="LGTL01000004">
    <property type="protein sequence ID" value="KPA83473.1"/>
    <property type="molecule type" value="Genomic_DNA"/>
</dbReference>
<dbReference type="Proteomes" id="UP000037923">
    <property type="component" value="Unassembled WGS sequence"/>
</dbReference>
<sequence length="442" mass="47627">MQQDHQQQQATSSAMVSEPQFATVTFVGEDNVPGSTFRVPLCSTTSVSRLAKDAMKRLVLSRPSEDRHRQFPAIVVTEVYVGGTGTQPKAEVFAQDVVLQVVRVREEIIYMKLRTSPSSAVPSRRPSPPPLSEATQRSTVADANVDATASGDPSETAVARQNEDAKKDSKESAAAAASGHSSAVQAQPPVSREGSAAPATRPTSSAITEVKKEATQPVAASGTAVAHPKRPGWGPEAYEHFADNYVSTPGKRPRHDVRRLAAAATAAERHDTKKTKAEPKSKPTETTTTTTANEQETMRGLRWGPEASKSFPSNYVSSPEKLARLARQQQRRIASKETAQSAAAPPPTAPEPKAGVARELVYPVEQQEVGRTTVGHPVEREVITVEEDTASATPAVGLPKGWGAESLRYFDPNTYCDDPKKARLMPNMDLSRSIRQRRPASP</sequence>
<dbReference type="AlphaFoldDB" id="A0A0N0DXX8"/>
<feature type="region of interest" description="Disordered" evidence="1">
    <location>
        <begin position="420"/>
        <end position="442"/>
    </location>
</feature>
<reference evidence="2 3" key="1">
    <citation type="submission" date="2015-07" db="EMBL/GenBank/DDBJ databases">
        <title>High-quality genome of monoxenous trypanosomatid Leptomonas pyrrhocoris.</title>
        <authorList>
            <person name="Flegontov P."/>
            <person name="Butenko A."/>
            <person name="Firsov S."/>
            <person name="Vlcek C."/>
            <person name="Logacheva M.D."/>
            <person name="Field M."/>
            <person name="Filatov D."/>
            <person name="Flegontova O."/>
            <person name="Gerasimov E."/>
            <person name="Jackson A.P."/>
            <person name="Kelly S."/>
            <person name="Opperdoes F."/>
            <person name="O'Reilly A."/>
            <person name="Votypka J."/>
            <person name="Yurchenko V."/>
            <person name="Lukes J."/>
        </authorList>
    </citation>
    <scope>NUCLEOTIDE SEQUENCE [LARGE SCALE GENOMIC DNA]</scope>
    <source>
        <strain evidence="2">H10</strain>
    </source>
</reference>
<dbReference type="OrthoDB" id="267291at2759"/>